<dbReference type="OrthoDB" id="308383at2759"/>
<dbReference type="GO" id="GO:0032259">
    <property type="term" value="P:methylation"/>
    <property type="evidence" value="ECO:0007669"/>
    <property type="project" value="UniProtKB-KW"/>
</dbReference>
<dbReference type="RefSeq" id="XP_007731702.1">
    <property type="nucleotide sequence ID" value="XM_007733512.1"/>
</dbReference>
<proteinExistence type="predicted"/>
<evidence type="ECO:0000256" key="7">
    <source>
        <dbReference type="ARBA" id="ARBA00022833"/>
    </source>
</evidence>
<sequence>MPPVLRRSNRIRKPSRLSLPRTSPVQTTNRALRGLQPKNALDGFMVKLYAEIHAAAVAPIPESDHSEIRDVLRKARTVRFLELLSGKSRDDVTTALESFSSSTRRVGSVHRDAMDIIKVSPSLLRDRLCRFPSLLLLSICVHSETFRTALSLSPDAANGARKANDEPSWQQLSAKLEQSASSLELFAKTRGLEWRKALGAHEDDFGVLLRSVLRDFDFGPVTQADFGIGPGELDEMHEVDDTCPSHWVLPPAPAPAFRCAVEYKVTDDVIRDGFRIQDDGVAAPQLDDDQFVQQFDVAHSILLPNYDWTNLAPQADGDPRFCGFKDHPCDVCGQESSCDCTFADMCDSAGHGREVLVELMTTERTGTGVRALQDIRADQYVGEYVGEIYPAKHNHRGGHVTRYEGDAGHTYILELDIARASDFVQETSPKRRRGKGSSNVKSSKGKSNAASSSSGAAVKTTKAGKASKAKPRPRRPAYFVDSAVRGNWTRYINHSCVPNTRFDTVNVGQRHTVLIRATRRIYHGEQLTVDYGDRYFCHFEWGCKCAHATCRYWREGVGVEPDAVTLKMAKDQGIAPQWALDDDAVPIEKDKDKDKDGGAGKGKGKGRK</sequence>
<gene>
    <name evidence="10" type="ORF">A1O3_03374</name>
</gene>
<comment type="subcellular location">
    <subcellularLocation>
        <location evidence="1">Chromosome</location>
    </subcellularLocation>
</comment>
<evidence type="ECO:0000256" key="1">
    <source>
        <dbReference type="ARBA" id="ARBA00004286"/>
    </source>
</evidence>
<keyword evidence="6" id="KW-0479">Metal-binding</keyword>
<dbReference type="Gene3D" id="2.170.270.10">
    <property type="entry name" value="SET domain"/>
    <property type="match status" value="1"/>
</dbReference>
<keyword evidence="7" id="KW-0862">Zinc</keyword>
<evidence type="ECO:0000256" key="3">
    <source>
        <dbReference type="ARBA" id="ARBA00022603"/>
    </source>
</evidence>
<evidence type="ECO:0000256" key="8">
    <source>
        <dbReference type="SAM" id="MobiDB-lite"/>
    </source>
</evidence>
<keyword evidence="11" id="KW-1185">Reference proteome</keyword>
<dbReference type="GeneID" id="19167502"/>
<protein>
    <recommendedName>
        <fullName evidence="9">SET domain-containing protein</fullName>
    </recommendedName>
</protein>
<dbReference type="Pfam" id="PF00856">
    <property type="entry name" value="SET"/>
    <property type="match status" value="1"/>
</dbReference>
<dbReference type="PANTHER" id="PTHR46223:SF3">
    <property type="entry name" value="HISTONE-LYSINE N-METHYLTRANSFERASE SET-23"/>
    <property type="match status" value="1"/>
</dbReference>
<dbReference type="PROSITE" id="PS50280">
    <property type="entry name" value="SET"/>
    <property type="match status" value="1"/>
</dbReference>
<dbReference type="SMART" id="SM00317">
    <property type="entry name" value="SET"/>
    <property type="match status" value="1"/>
</dbReference>
<dbReference type="AlphaFoldDB" id="W9Y1R4"/>
<feature type="domain" description="SET" evidence="9">
    <location>
        <begin position="355"/>
        <end position="532"/>
    </location>
</feature>
<keyword evidence="2" id="KW-0158">Chromosome</keyword>
<evidence type="ECO:0000256" key="5">
    <source>
        <dbReference type="ARBA" id="ARBA00022691"/>
    </source>
</evidence>
<keyword evidence="5" id="KW-0949">S-adenosyl-L-methionine</keyword>
<feature type="region of interest" description="Disordered" evidence="8">
    <location>
        <begin position="424"/>
        <end position="474"/>
    </location>
</feature>
<dbReference type="SUPFAM" id="SSF82199">
    <property type="entry name" value="SET domain"/>
    <property type="match status" value="1"/>
</dbReference>
<evidence type="ECO:0000256" key="4">
    <source>
        <dbReference type="ARBA" id="ARBA00022679"/>
    </source>
</evidence>
<dbReference type="InterPro" id="IPR046341">
    <property type="entry name" value="SET_dom_sf"/>
</dbReference>
<dbReference type="Proteomes" id="UP000019478">
    <property type="component" value="Unassembled WGS sequence"/>
</dbReference>
<dbReference type="STRING" id="1182542.W9Y1R4"/>
<keyword evidence="4" id="KW-0808">Transferase</keyword>
<accession>W9Y1R4</accession>
<dbReference type="HOGENOM" id="CLU_020319_0_0_1"/>
<feature type="compositionally biased region" description="Basic residues" evidence="8">
    <location>
        <begin position="465"/>
        <end position="474"/>
    </location>
</feature>
<dbReference type="PANTHER" id="PTHR46223">
    <property type="entry name" value="HISTONE-LYSINE N-METHYLTRANSFERASE SUV39H"/>
    <property type="match status" value="1"/>
</dbReference>
<dbReference type="GO" id="GO:0046872">
    <property type="term" value="F:metal ion binding"/>
    <property type="evidence" value="ECO:0007669"/>
    <property type="project" value="UniProtKB-KW"/>
</dbReference>
<reference evidence="10 11" key="1">
    <citation type="submission" date="2013-03" db="EMBL/GenBank/DDBJ databases">
        <title>The Genome Sequence of Capronia epimyces CBS 606.96.</title>
        <authorList>
            <consortium name="The Broad Institute Genomics Platform"/>
            <person name="Cuomo C."/>
            <person name="de Hoog S."/>
            <person name="Gorbushina A."/>
            <person name="Walker B."/>
            <person name="Young S.K."/>
            <person name="Zeng Q."/>
            <person name="Gargeya S."/>
            <person name="Fitzgerald M."/>
            <person name="Haas B."/>
            <person name="Abouelleil A."/>
            <person name="Allen A.W."/>
            <person name="Alvarado L."/>
            <person name="Arachchi H.M."/>
            <person name="Berlin A.M."/>
            <person name="Chapman S.B."/>
            <person name="Gainer-Dewar J."/>
            <person name="Goldberg J."/>
            <person name="Griggs A."/>
            <person name="Gujja S."/>
            <person name="Hansen M."/>
            <person name="Howarth C."/>
            <person name="Imamovic A."/>
            <person name="Ireland A."/>
            <person name="Larimer J."/>
            <person name="McCowan C."/>
            <person name="Murphy C."/>
            <person name="Pearson M."/>
            <person name="Poon T.W."/>
            <person name="Priest M."/>
            <person name="Roberts A."/>
            <person name="Saif S."/>
            <person name="Shea T."/>
            <person name="Sisk P."/>
            <person name="Sykes S."/>
            <person name="Wortman J."/>
            <person name="Nusbaum C."/>
            <person name="Birren B."/>
        </authorList>
    </citation>
    <scope>NUCLEOTIDE SEQUENCE [LARGE SCALE GENOMIC DNA]</scope>
    <source>
        <strain evidence="10 11">CBS 606.96</strain>
    </source>
</reference>
<dbReference type="InterPro" id="IPR050973">
    <property type="entry name" value="H3K9_Histone-Lys_N-MTase"/>
</dbReference>
<evidence type="ECO:0000256" key="6">
    <source>
        <dbReference type="ARBA" id="ARBA00022723"/>
    </source>
</evidence>
<keyword evidence="3" id="KW-0489">Methyltransferase</keyword>
<evidence type="ECO:0000313" key="11">
    <source>
        <dbReference type="Proteomes" id="UP000019478"/>
    </source>
</evidence>
<dbReference type="EMBL" id="AMGY01000003">
    <property type="protein sequence ID" value="EXJ86423.1"/>
    <property type="molecule type" value="Genomic_DNA"/>
</dbReference>
<dbReference type="GO" id="GO:0008168">
    <property type="term" value="F:methyltransferase activity"/>
    <property type="evidence" value="ECO:0007669"/>
    <property type="project" value="UniProtKB-KW"/>
</dbReference>
<name>W9Y1R4_9EURO</name>
<dbReference type="eggNOG" id="KOG4443">
    <property type="taxonomic scope" value="Eukaryota"/>
</dbReference>
<dbReference type="GO" id="GO:0005694">
    <property type="term" value="C:chromosome"/>
    <property type="evidence" value="ECO:0007669"/>
    <property type="project" value="UniProtKB-SubCell"/>
</dbReference>
<organism evidence="10 11">
    <name type="scientific">Capronia epimyces CBS 606.96</name>
    <dbReference type="NCBI Taxonomy" id="1182542"/>
    <lineage>
        <taxon>Eukaryota</taxon>
        <taxon>Fungi</taxon>
        <taxon>Dikarya</taxon>
        <taxon>Ascomycota</taxon>
        <taxon>Pezizomycotina</taxon>
        <taxon>Eurotiomycetes</taxon>
        <taxon>Chaetothyriomycetidae</taxon>
        <taxon>Chaetothyriales</taxon>
        <taxon>Herpotrichiellaceae</taxon>
        <taxon>Capronia</taxon>
    </lineage>
</organism>
<dbReference type="InterPro" id="IPR001214">
    <property type="entry name" value="SET_dom"/>
</dbReference>
<comment type="caution">
    <text evidence="10">The sequence shown here is derived from an EMBL/GenBank/DDBJ whole genome shotgun (WGS) entry which is preliminary data.</text>
</comment>
<evidence type="ECO:0000313" key="10">
    <source>
        <dbReference type="EMBL" id="EXJ86423.1"/>
    </source>
</evidence>
<evidence type="ECO:0000259" key="9">
    <source>
        <dbReference type="PROSITE" id="PS50280"/>
    </source>
</evidence>
<feature type="region of interest" description="Disordered" evidence="8">
    <location>
        <begin position="582"/>
        <end position="608"/>
    </location>
</feature>
<evidence type="ECO:0000256" key="2">
    <source>
        <dbReference type="ARBA" id="ARBA00022454"/>
    </source>
</evidence>
<feature type="compositionally biased region" description="Basic and acidic residues" evidence="8">
    <location>
        <begin position="586"/>
        <end position="598"/>
    </location>
</feature>
<feature type="compositionally biased region" description="Low complexity" evidence="8">
    <location>
        <begin position="436"/>
        <end position="464"/>
    </location>
</feature>